<proteinExistence type="inferred from homology"/>
<dbReference type="GO" id="GO:0005737">
    <property type="term" value="C:cytoplasm"/>
    <property type="evidence" value="ECO:0007669"/>
    <property type="project" value="UniProtKB-SubCell"/>
</dbReference>
<dbReference type="Pfam" id="PF23016">
    <property type="entry name" value="RsmI_C"/>
    <property type="match status" value="1"/>
</dbReference>
<evidence type="ECO:0000256" key="6">
    <source>
        <dbReference type="HAMAP-Rule" id="MF_01877"/>
    </source>
</evidence>
<keyword evidence="2 6" id="KW-0698">rRNA processing</keyword>
<dbReference type="InterPro" id="IPR000878">
    <property type="entry name" value="4pyrrol_Mease"/>
</dbReference>
<keyword evidence="3 6" id="KW-0489">Methyltransferase</keyword>
<dbReference type="InterPro" id="IPR014777">
    <property type="entry name" value="4pyrrole_Mease_sub1"/>
</dbReference>
<evidence type="ECO:0000256" key="1">
    <source>
        <dbReference type="ARBA" id="ARBA00022490"/>
    </source>
</evidence>
<comment type="caution">
    <text evidence="9">The sequence shown here is derived from an EMBL/GenBank/DDBJ whole genome shotgun (WGS) entry which is preliminary data.</text>
</comment>
<comment type="catalytic activity">
    <reaction evidence="6">
        <text>cytidine(1402) in 16S rRNA + S-adenosyl-L-methionine = 2'-O-methylcytidine(1402) in 16S rRNA + S-adenosyl-L-homocysteine + H(+)</text>
        <dbReference type="Rhea" id="RHEA:42924"/>
        <dbReference type="Rhea" id="RHEA-COMP:10285"/>
        <dbReference type="Rhea" id="RHEA-COMP:10286"/>
        <dbReference type="ChEBI" id="CHEBI:15378"/>
        <dbReference type="ChEBI" id="CHEBI:57856"/>
        <dbReference type="ChEBI" id="CHEBI:59789"/>
        <dbReference type="ChEBI" id="CHEBI:74495"/>
        <dbReference type="ChEBI" id="CHEBI:82748"/>
        <dbReference type="EC" id="2.1.1.198"/>
    </reaction>
</comment>
<evidence type="ECO:0000313" key="9">
    <source>
        <dbReference type="EMBL" id="MBB3986459.1"/>
    </source>
</evidence>
<accession>A0A7W6DWB0</accession>
<name>A0A7W6DWB0_9RHOB</name>
<keyword evidence="5 6" id="KW-0949">S-adenosyl-L-methionine</keyword>
<dbReference type="InterPro" id="IPR008189">
    <property type="entry name" value="rRNA_ssu_MeTfrase_I"/>
</dbReference>
<dbReference type="PIRSF" id="PIRSF005917">
    <property type="entry name" value="MTase_YraL"/>
    <property type="match status" value="1"/>
</dbReference>
<gene>
    <name evidence="6" type="primary">rsmI</name>
    <name evidence="9" type="ORF">GGQ68_002798</name>
</gene>
<dbReference type="SUPFAM" id="SSF53790">
    <property type="entry name" value="Tetrapyrrole methylase"/>
    <property type="match status" value="1"/>
</dbReference>
<comment type="subcellular location">
    <subcellularLocation>
        <location evidence="6">Cytoplasm</location>
    </subcellularLocation>
</comment>
<dbReference type="FunFam" id="3.30.950.10:FF:000002">
    <property type="entry name" value="Ribosomal RNA small subunit methyltransferase I"/>
    <property type="match status" value="1"/>
</dbReference>
<dbReference type="Gene3D" id="3.30.950.10">
    <property type="entry name" value="Methyltransferase, Cobalt-precorrin-4 Transmethylase, Domain 2"/>
    <property type="match status" value="1"/>
</dbReference>
<keyword evidence="10" id="KW-1185">Reference proteome</keyword>
<evidence type="ECO:0000256" key="4">
    <source>
        <dbReference type="ARBA" id="ARBA00022679"/>
    </source>
</evidence>
<dbReference type="GO" id="GO:0070677">
    <property type="term" value="F:rRNA (cytosine-2'-O-)-methyltransferase activity"/>
    <property type="evidence" value="ECO:0007669"/>
    <property type="project" value="UniProtKB-UniRule"/>
</dbReference>
<dbReference type="InterPro" id="IPR014776">
    <property type="entry name" value="4pyrrole_Mease_sub2"/>
</dbReference>
<dbReference type="EMBL" id="JACIEJ010000006">
    <property type="protein sequence ID" value="MBB3986459.1"/>
    <property type="molecule type" value="Genomic_DNA"/>
</dbReference>
<feature type="domain" description="RsmI HTH" evidence="8">
    <location>
        <begin position="250"/>
        <end position="291"/>
    </location>
</feature>
<dbReference type="AlphaFoldDB" id="A0A7W6DWB0"/>
<reference evidence="9 10" key="1">
    <citation type="submission" date="2020-08" db="EMBL/GenBank/DDBJ databases">
        <title>Genomic Encyclopedia of Type Strains, Phase IV (KMG-IV): sequencing the most valuable type-strain genomes for metagenomic binning, comparative biology and taxonomic classification.</title>
        <authorList>
            <person name="Goeker M."/>
        </authorList>
    </citation>
    <scope>NUCLEOTIDE SEQUENCE [LARGE SCALE GENOMIC DNA]</scope>
    <source>
        <strain evidence="9 10">DSM 102235</strain>
    </source>
</reference>
<dbReference type="CDD" id="cd11648">
    <property type="entry name" value="RsmI"/>
    <property type="match status" value="1"/>
</dbReference>
<protein>
    <recommendedName>
        <fullName evidence="6">Ribosomal RNA small subunit methyltransferase I</fullName>
        <ecNumber evidence="6">2.1.1.198</ecNumber>
    </recommendedName>
    <alternativeName>
        <fullName evidence="6">16S rRNA 2'-O-ribose C1402 methyltransferase</fullName>
    </alternativeName>
    <alternativeName>
        <fullName evidence="6">rRNA (cytidine-2'-O-)-methyltransferase RsmI</fullName>
    </alternativeName>
</protein>
<dbReference type="InterPro" id="IPR035996">
    <property type="entry name" value="4pyrrol_Methylase_sf"/>
</dbReference>
<feature type="domain" description="Tetrapyrrole methylase" evidence="7">
    <location>
        <begin position="22"/>
        <end position="224"/>
    </location>
</feature>
<comment type="function">
    <text evidence="6">Catalyzes the 2'-O-methylation of the ribose of cytidine 1402 (C1402) in 16S rRNA.</text>
</comment>
<evidence type="ECO:0000259" key="8">
    <source>
        <dbReference type="Pfam" id="PF23016"/>
    </source>
</evidence>
<dbReference type="HAMAP" id="MF_01877">
    <property type="entry name" value="16SrRNA_methyltr_I"/>
    <property type="match status" value="1"/>
</dbReference>
<dbReference type="PANTHER" id="PTHR46111">
    <property type="entry name" value="RIBOSOMAL RNA SMALL SUBUNIT METHYLTRANSFERASE I"/>
    <property type="match status" value="1"/>
</dbReference>
<evidence type="ECO:0000256" key="5">
    <source>
        <dbReference type="ARBA" id="ARBA00022691"/>
    </source>
</evidence>
<evidence type="ECO:0000259" key="7">
    <source>
        <dbReference type="Pfam" id="PF00590"/>
    </source>
</evidence>
<evidence type="ECO:0000313" key="10">
    <source>
        <dbReference type="Proteomes" id="UP000541426"/>
    </source>
</evidence>
<evidence type="ECO:0000256" key="3">
    <source>
        <dbReference type="ARBA" id="ARBA00022603"/>
    </source>
</evidence>
<dbReference type="Gene3D" id="3.40.1010.10">
    <property type="entry name" value="Cobalt-precorrin-4 Transmethylase, Domain 1"/>
    <property type="match status" value="1"/>
</dbReference>
<evidence type="ECO:0000256" key="2">
    <source>
        <dbReference type="ARBA" id="ARBA00022552"/>
    </source>
</evidence>
<keyword evidence="4 6" id="KW-0808">Transferase</keyword>
<dbReference type="EC" id="2.1.1.198" evidence="6"/>
<dbReference type="PANTHER" id="PTHR46111:SF1">
    <property type="entry name" value="RIBOSOMAL RNA SMALL SUBUNIT METHYLTRANSFERASE I"/>
    <property type="match status" value="1"/>
</dbReference>
<keyword evidence="1 6" id="KW-0963">Cytoplasm</keyword>
<dbReference type="NCBIfam" id="TIGR00096">
    <property type="entry name" value="16S rRNA (cytidine(1402)-2'-O)-methyltransferase"/>
    <property type="match status" value="1"/>
</dbReference>
<dbReference type="InterPro" id="IPR053910">
    <property type="entry name" value="RsmI_HTH"/>
</dbReference>
<comment type="similarity">
    <text evidence="6">Belongs to the methyltransferase superfamily. RsmI family.</text>
</comment>
<dbReference type="Proteomes" id="UP000541426">
    <property type="component" value="Unassembled WGS sequence"/>
</dbReference>
<dbReference type="RefSeq" id="WP_343055940.1">
    <property type="nucleotide sequence ID" value="NZ_BAABBZ010000002.1"/>
</dbReference>
<dbReference type="Pfam" id="PF00590">
    <property type="entry name" value="TP_methylase"/>
    <property type="match status" value="1"/>
</dbReference>
<sequence length="298" mass="31823">MTNPDKADFGGGGATNTLSAGLYLVAVPIGNARDITLRALDILRDADVLAAEDTRSLRRLMELHGVTLGDRPLVAYHDHNGDRMRPRLLADIAAGKSVAYASEAGTPMVSDPGFDLGRAVVEEGGAVTSAPGASAAIMALTLAGLPTDRFLFAGFLPNAGGSRRKVLDELVAVPATLVFYESPKRLGAMLTEAASRLGDRPAAVCRELTKKFEEVRRGSLAELAEYYTQNPPKGEIVVVVGKGDSDSGKEIDLEQVVNLALQTMSVRDAADYVAARYGFKRRPVYQMAMRLSESREGE</sequence>
<organism evidence="9 10">
    <name type="scientific">Sagittula marina</name>
    <dbReference type="NCBI Taxonomy" id="943940"/>
    <lineage>
        <taxon>Bacteria</taxon>
        <taxon>Pseudomonadati</taxon>
        <taxon>Pseudomonadota</taxon>
        <taxon>Alphaproteobacteria</taxon>
        <taxon>Rhodobacterales</taxon>
        <taxon>Roseobacteraceae</taxon>
        <taxon>Sagittula</taxon>
    </lineage>
</organism>